<dbReference type="Proteomes" id="UP000229342">
    <property type="component" value="Unassembled WGS sequence"/>
</dbReference>
<proteinExistence type="predicted"/>
<evidence type="ECO:0000313" key="1">
    <source>
        <dbReference type="EMBL" id="PIQ68093.1"/>
    </source>
</evidence>
<feature type="non-terminal residue" evidence="1">
    <location>
        <position position="191"/>
    </location>
</feature>
<organism evidence="1 2">
    <name type="scientific">Candidatus Taylorbacteria bacterium CG11_big_fil_rev_8_21_14_0_20_46_11</name>
    <dbReference type="NCBI Taxonomy" id="1975025"/>
    <lineage>
        <taxon>Bacteria</taxon>
        <taxon>Candidatus Tayloriibacteriota</taxon>
    </lineage>
</organism>
<gene>
    <name evidence="1" type="ORF">COV91_05860</name>
</gene>
<name>A0A2H0KBX1_9BACT</name>
<protein>
    <submittedName>
        <fullName evidence="1">Uncharacterized protein</fullName>
    </submittedName>
</protein>
<evidence type="ECO:0000313" key="2">
    <source>
        <dbReference type="Proteomes" id="UP000229342"/>
    </source>
</evidence>
<comment type="caution">
    <text evidence="1">The sequence shown here is derived from an EMBL/GenBank/DDBJ whole genome shotgun (WGS) entry which is preliminary data.</text>
</comment>
<sequence>IMGLIPVIQPININLGKYQIIPENESYLISEFDTHLIGLNQNLDFEEATIKLKKRHPQKIEYLFECNNWNTNTFNCDGDWINSLVQFTQDENSITFTTNHFSGWAGSSWMYDDFETQGANDYCISSNATASGWTGSVCNSGSGTFKVGSFTDNYMDNQTGNLTAGGSGTQTYVYKDIGVALENSFNQRVYI</sequence>
<reference evidence="1 2" key="1">
    <citation type="submission" date="2017-09" db="EMBL/GenBank/DDBJ databases">
        <title>Depth-based differentiation of microbial function through sediment-hosted aquifers and enrichment of novel symbionts in the deep terrestrial subsurface.</title>
        <authorList>
            <person name="Probst A.J."/>
            <person name="Ladd B."/>
            <person name="Jarett J.K."/>
            <person name="Geller-Mcgrath D.E."/>
            <person name="Sieber C.M."/>
            <person name="Emerson J.B."/>
            <person name="Anantharaman K."/>
            <person name="Thomas B.C."/>
            <person name="Malmstrom R."/>
            <person name="Stieglmeier M."/>
            <person name="Klingl A."/>
            <person name="Woyke T."/>
            <person name="Ryan C.M."/>
            <person name="Banfield J.F."/>
        </authorList>
    </citation>
    <scope>NUCLEOTIDE SEQUENCE [LARGE SCALE GENOMIC DNA]</scope>
    <source>
        <strain evidence="1">CG11_big_fil_rev_8_21_14_0_20_46_11</strain>
    </source>
</reference>
<dbReference type="EMBL" id="PCVG01000080">
    <property type="protein sequence ID" value="PIQ68093.1"/>
    <property type="molecule type" value="Genomic_DNA"/>
</dbReference>
<accession>A0A2H0KBX1</accession>
<feature type="non-terminal residue" evidence="1">
    <location>
        <position position="1"/>
    </location>
</feature>
<dbReference type="AlphaFoldDB" id="A0A2H0KBX1"/>